<dbReference type="Pfam" id="PF00232">
    <property type="entry name" value="Glyco_hydro_1"/>
    <property type="match status" value="1"/>
</dbReference>
<protein>
    <submittedName>
        <fullName evidence="6">Glycoside hydrolase family 1 protein</fullName>
    </submittedName>
</protein>
<accession>A0A938BNW5</accession>
<evidence type="ECO:0000256" key="2">
    <source>
        <dbReference type="ARBA" id="ARBA00022801"/>
    </source>
</evidence>
<evidence type="ECO:0000256" key="3">
    <source>
        <dbReference type="ARBA" id="ARBA00023295"/>
    </source>
</evidence>
<dbReference type="AlphaFoldDB" id="A0A938BNW5"/>
<feature type="active site" description="Nucleophile" evidence="4">
    <location>
        <position position="131"/>
    </location>
</feature>
<dbReference type="InterPro" id="IPR017853">
    <property type="entry name" value="GH"/>
</dbReference>
<reference evidence="6 7" key="1">
    <citation type="submission" date="2019-03" db="EMBL/GenBank/DDBJ databases">
        <title>Lake Tanganyika Metagenome-Assembled Genomes (MAGs).</title>
        <authorList>
            <person name="Tran P."/>
        </authorList>
    </citation>
    <scope>NUCLEOTIDE SEQUENCE [LARGE SCALE GENOMIC DNA]</scope>
    <source>
        <strain evidence="6">K_DeepCast_65m_m2_236</strain>
    </source>
</reference>
<dbReference type="SUPFAM" id="SSF51445">
    <property type="entry name" value="(Trans)glycosidases"/>
    <property type="match status" value="1"/>
</dbReference>
<dbReference type="PANTHER" id="PTHR10353:SF209">
    <property type="entry name" value="GALACTOLIPID GALACTOSYLTRANSFERASE SFR2, CHLOROPLASTIC"/>
    <property type="match status" value="1"/>
</dbReference>
<organism evidence="6 7">
    <name type="scientific">Candidatus Tanganyikabacteria bacterium</name>
    <dbReference type="NCBI Taxonomy" id="2961651"/>
    <lineage>
        <taxon>Bacteria</taxon>
        <taxon>Bacillati</taxon>
        <taxon>Candidatus Sericytochromatia</taxon>
        <taxon>Candidatus Tanganyikabacteria</taxon>
    </lineage>
</organism>
<dbReference type="InterPro" id="IPR001360">
    <property type="entry name" value="Glyco_hydro_1"/>
</dbReference>
<dbReference type="PRINTS" id="PR00131">
    <property type="entry name" value="GLHYDRLASE1"/>
</dbReference>
<evidence type="ECO:0000313" key="7">
    <source>
        <dbReference type="Proteomes" id="UP000703893"/>
    </source>
</evidence>
<dbReference type="PANTHER" id="PTHR10353">
    <property type="entry name" value="GLYCOSYL HYDROLASE"/>
    <property type="match status" value="1"/>
</dbReference>
<evidence type="ECO:0000256" key="5">
    <source>
        <dbReference type="RuleBase" id="RU003690"/>
    </source>
</evidence>
<feature type="non-terminal residue" evidence="6">
    <location>
        <position position="1"/>
    </location>
</feature>
<gene>
    <name evidence="6" type="ORF">FJZ00_10550</name>
</gene>
<comment type="similarity">
    <text evidence="1 5">Belongs to the glycosyl hydrolase 1 family.</text>
</comment>
<dbReference type="PROSITE" id="PS00572">
    <property type="entry name" value="GLYCOSYL_HYDROL_F1_1"/>
    <property type="match status" value="1"/>
</dbReference>
<dbReference type="EMBL" id="VGJX01000639">
    <property type="protein sequence ID" value="MBM3275585.1"/>
    <property type="molecule type" value="Genomic_DNA"/>
</dbReference>
<sequence>VAAYRAIHETYAEDVRAGRPEVGYSQNLMTVSPYAAWSPIDRWIARYGDRVFNQSFLDVVAARHAALDFIGVNYYTRTHIRFPALVMALTGAPVNDLGWEIYPAGLHQALVLAGKYSRLPDGRQIPVYVTENGICDAAGDRRGDYLVSHLQEVHRAIREGVDVRGYIHWTLMDNFEWAEGYAPRFGLFYIDRERDLARVETPAVGVYRSIIERNAVDAGQP</sequence>
<keyword evidence="3" id="KW-0326">Glycosidase</keyword>
<dbReference type="Proteomes" id="UP000703893">
    <property type="component" value="Unassembled WGS sequence"/>
</dbReference>
<comment type="caution">
    <text evidence="6">The sequence shown here is derived from an EMBL/GenBank/DDBJ whole genome shotgun (WGS) entry which is preliminary data.</text>
</comment>
<proteinExistence type="inferred from homology"/>
<evidence type="ECO:0000256" key="4">
    <source>
        <dbReference type="PROSITE-ProRule" id="PRU10055"/>
    </source>
</evidence>
<keyword evidence="2 6" id="KW-0378">Hydrolase</keyword>
<dbReference type="GO" id="GO:0008422">
    <property type="term" value="F:beta-glucosidase activity"/>
    <property type="evidence" value="ECO:0007669"/>
    <property type="project" value="TreeGrafter"/>
</dbReference>
<name>A0A938BNW5_9BACT</name>
<dbReference type="GO" id="GO:0005975">
    <property type="term" value="P:carbohydrate metabolic process"/>
    <property type="evidence" value="ECO:0007669"/>
    <property type="project" value="InterPro"/>
</dbReference>
<evidence type="ECO:0000313" key="6">
    <source>
        <dbReference type="EMBL" id="MBM3275585.1"/>
    </source>
</evidence>
<evidence type="ECO:0000256" key="1">
    <source>
        <dbReference type="ARBA" id="ARBA00010838"/>
    </source>
</evidence>
<dbReference type="InterPro" id="IPR018120">
    <property type="entry name" value="Glyco_hydro_1_AS"/>
</dbReference>
<dbReference type="Gene3D" id="3.20.20.80">
    <property type="entry name" value="Glycosidases"/>
    <property type="match status" value="1"/>
</dbReference>